<evidence type="ECO:0000313" key="6">
    <source>
        <dbReference type="Proteomes" id="UP000284706"/>
    </source>
</evidence>
<evidence type="ECO:0000256" key="1">
    <source>
        <dbReference type="ARBA" id="ARBA00006484"/>
    </source>
</evidence>
<dbReference type="PANTHER" id="PTHR43976">
    <property type="entry name" value="SHORT CHAIN DEHYDROGENASE"/>
    <property type="match status" value="1"/>
</dbReference>
<dbReference type="InterPro" id="IPR002347">
    <property type="entry name" value="SDR_fam"/>
</dbReference>
<accession>A0A409W0Z9</accession>
<dbReference type="EMBL" id="NHYE01005470">
    <property type="protein sequence ID" value="PPQ72176.1"/>
    <property type="molecule type" value="Genomic_DNA"/>
</dbReference>
<dbReference type="OrthoDB" id="1274115at2759"/>
<dbReference type="Gene3D" id="3.40.50.720">
    <property type="entry name" value="NAD(P)-binding Rossmann-like Domain"/>
    <property type="match status" value="1"/>
</dbReference>
<evidence type="ECO:0008006" key="7">
    <source>
        <dbReference type="Google" id="ProtNLM"/>
    </source>
</evidence>
<dbReference type="PANTHER" id="PTHR43976:SF16">
    <property type="entry name" value="SHORT-CHAIN DEHYDROGENASE_REDUCTASE FAMILY PROTEIN"/>
    <property type="match status" value="1"/>
</dbReference>
<proteinExistence type="inferred from homology"/>
<reference evidence="5 6" key="1">
    <citation type="journal article" date="2018" name="Evol. Lett.">
        <title>Horizontal gene cluster transfer increased hallucinogenic mushroom diversity.</title>
        <authorList>
            <person name="Reynolds H.T."/>
            <person name="Vijayakumar V."/>
            <person name="Gluck-Thaler E."/>
            <person name="Korotkin H.B."/>
            <person name="Matheny P.B."/>
            <person name="Slot J.C."/>
        </authorList>
    </citation>
    <scope>NUCLEOTIDE SEQUENCE [LARGE SCALE GENOMIC DNA]</scope>
    <source>
        <strain evidence="5 6">SRW20</strain>
    </source>
</reference>
<evidence type="ECO:0000256" key="2">
    <source>
        <dbReference type="ARBA" id="ARBA00022857"/>
    </source>
</evidence>
<dbReference type="InterPro" id="IPR020904">
    <property type="entry name" value="Sc_DH/Rdtase_CS"/>
</dbReference>
<comment type="caution">
    <text evidence="5">The sequence shown here is derived from an EMBL/GenBank/DDBJ whole genome shotgun (WGS) entry which is preliminary data.</text>
</comment>
<dbReference type="InterPro" id="IPR036291">
    <property type="entry name" value="NAD(P)-bd_dom_sf"/>
</dbReference>
<evidence type="ECO:0000256" key="4">
    <source>
        <dbReference type="RuleBase" id="RU000363"/>
    </source>
</evidence>
<dbReference type="Pfam" id="PF00106">
    <property type="entry name" value="adh_short"/>
    <property type="match status" value="1"/>
</dbReference>
<sequence length="389" mass="42222">MRPLLMADKFDRNSAAYDLTQACKHDFQLQRLPLYSSLLGSDSPPPQEVFEMYIRKIWDGAAPSSLVCDTPEAISLNLLISRPIIDMGSQGNTLVWLITGAGSGLGYQLALEALSRSDKVIATGRSGRAFEKLEELKEKGAEILELDVTASLESLQETAKKAIDIYGRVDVLVNNAAYVVSGTVEEIPLQATQDVFNTNLFGALNVTKGFLPYMRENKVGTVVWIGSIAGRIGFPSCGSYVATKWALRGISATLQIEVASLGLRTICVDLGWFRTCLSDPNYRVRTASTVDDYRSVVDGMEATLQGSVMLSLNLLVFANGYLAAANGTQAGDPARGARVLVDVVRGEGVAKDKPFPPELVLGTDCYDTVKADLLRNQPWRLDLSMNLVS</sequence>
<gene>
    <name evidence="5" type="ORF">CVT26_006895</name>
</gene>
<evidence type="ECO:0000256" key="3">
    <source>
        <dbReference type="ARBA" id="ARBA00023002"/>
    </source>
</evidence>
<dbReference type="Proteomes" id="UP000284706">
    <property type="component" value="Unassembled WGS sequence"/>
</dbReference>
<comment type="similarity">
    <text evidence="1 4">Belongs to the short-chain dehydrogenases/reductases (SDR) family.</text>
</comment>
<organism evidence="5 6">
    <name type="scientific">Gymnopilus dilepis</name>
    <dbReference type="NCBI Taxonomy" id="231916"/>
    <lineage>
        <taxon>Eukaryota</taxon>
        <taxon>Fungi</taxon>
        <taxon>Dikarya</taxon>
        <taxon>Basidiomycota</taxon>
        <taxon>Agaricomycotina</taxon>
        <taxon>Agaricomycetes</taxon>
        <taxon>Agaricomycetidae</taxon>
        <taxon>Agaricales</taxon>
        <taxon>Agaricineae</taxon>
        <taxon>Hymenogastraceae</taxon>
        <taxon>Gymnopilus</taxon>
    </lineage>
</organism>
<dbReference type="InParanoid" id="A0A409W0Z9"/>
<dbReference type="InterPro" id="IPR051911">
    <property type="entry name" value="SDR_oxidoreductase"/>
</dbReference>
<dbReference type="PROSITE" id="PS00061">
    <property type="entry name" value="ADH_SHORT"/>
    <property type="match status" value="1"/>
</dbReference>
<name>A0A409W0Z9_9AGAR</name>
<dbReference type="PRINTS" id="PR00081">
    <property type="entry name" value="GDHRDH"/>
</dbReference>
<dbReference type="SUPFAM" id="SSF51735">
    <property type="entry name" value="NAD(P)-binding Rossmann-fold domains"/>
    <property type="match status" value="1"/>
</dbReference>
<dbReference type="AlphaFoldDB" id="A0A409W0Z9"/>
<keyword evidence="3" id="KW-0560">Oxidoreductase</keyword>
<dbReference type="CDD" id="cd05374">
    <property type="entry name" value="17beta-HSD-like_SDR_c"/>
    <property type="match status" value="1"/>
</dbReference>
<dbReference type="GO" id="GO:0016491">
    <property type="term" value="F:oxidoreductase activity"/>
    <property type="evidence" value="ECO:0007669"/>
    <property type="project" value="UniProtKB-KW"/>
</dbReference>
<evidence type="ECO:0000313" key="5">
    <source>
        <dbReference type="EMBL" id="PPQ72176.1"/>
    </source>
</evidence>
<dbReference type="PRINTS" id="PR00080">
    <property type="entry name" value="SDRFAMILY"/>
</dbReference>
<keyword evidence="6" id="KW-1185">Reference proteome</keyword>
<dbReference type="STRING" id="231916.A0A409W0Z9"/>
<protein>
    <recommendedName>
        <fullName evidence="7">NAD(P)-binding protein</fullName>
    </recommendedName>
</protein>
<keyword evidence="2" id="KW-0521">NADP</keyword>